<evidence type="ECO:0000313" key="1">
    <source>
        <dbReference type="EMBL" id="QDU83083.1"/>
    </source>
</evidence>
<sequence length="32" mass="3542">MFVLLHSSMPLCDRSQIEGILIVVPQIGTRST</sequence>
<gene>
    <name evidence="1" type="ORF">Pla163_01790</name>
</gene>
<keyword evidence="2" id="KW-1185">Reference proteome</keyword>
<protein>
    <submittedName>
        <fullName evidence="1">Uncharacterized protein</fullName>
    </submittedName>
</protein>
<accession>A0A518CV32</accession>
<reference evidence="1 2" key="1">
    <citation type="submission" date="2019-02" db="EMBL/GenBank/DDBJ databases">
        <title>Deep-cultivation of Planctomycetes and their phenomic and genomic characterization uncovers novel biology.</title>
        <authorList>
            <person name="Wiegand S."/>
            <person name="Jogler M."/>
            <person name="Boedeker C."/>
            <person name="Pinto D."/>
            <person name="Vollmers J."/>
            <person name="Rivas-Marin E."/>
            <person name="Kohn T."/>
            <person name="Peeters S.H."/>
            <person name="Heuer A."/>
            <person name="Rast P."/>
            <person name="Oberbeckmann S."/>
            <person name="Bunk B."/>
            <person name="Jeske O."/>
            <person name="Meyerdierks A."/>
            <person name="Storesund J.E."/>
            <person name="Kallscheuer N."/>
            <person name="Luecker S."/>
            <person name="Lage O.M."/>
            <person name="Pohl T."/>
            <person name="Merkel B.J."/>
            <person name="Hornburger P."/>
            <person name="Mueller R.-W."/>
            <person name="Bruemmer F."/>
            <person name="Labrenz M."/>
            <person name="Spormann A.M."/>
            <person name="Op den Camp H."/>
            <person name="Overmann J."/>
            <person name="Amann R."/>
            <person name="Jetten M.S.M."/>
            <person name="Mascher T."/>
            <person name="Medema M.H."/>
            <person name="Devos D.P."/>
            <person name="Kaster A.-K."/>
            <person name="Ovreas L."/>
            <person name="Rohde M."/>
            <person name="Galperin M.Y."/>
            <person name="Jogler C."/>
        </authorList>
    </citation>
    <scope>NUCLEOTIDE SEQUENCE [LARGE SCALE GENOMIC DNA]</scope>
    <source>
        <strain evidence="1 2">Pla163</strain>
    </source>
</reference>
<organism evidence="1 2">
    <name type="scientific">Rohdeia mirabilis</name>
    <dbReference type="NCBI Taxonomy" id="2528008"/>
    <lineage>
        <taxon>Bacteria</taxon>
        <taxon>Pseudomonadati</taxon>
        <taxon>Planctomycetota</taxon>
        <taxon>Planctomycetia</taxon>
        <taxon>Planctomycetia incertae sedis</taxon>
        <taxon>Rohdeia</taxon>
    </lineage>
</organism>
<dbReference type="EMBL" id="CP036290">
    <property type="protein sequence ID" value="QDU83083.1"/>
    <property type="molecule type" value="Genomic_DNA"/>
</dbReference>
<name>A0A518CV32_9BACT</name>
<proteinExistence type="predicted"/>
<dbReference type="AlphaFoldDB" id="A0A518CV32"/>
<evidence type="ECO:0000313" key="2">
    <source>
        <dbReference type="Proteomes" id="UP000319342"/>
    </source>
</evidence>
<dbReference type="Proteomes" id="UP000319342">
    <property type="component" value="Chromosome"/>
</dbReference>